<sequence length="229" mass="26660">MVKLTITFILLIVSLNSFAQFNYPTQDSAYIFWQPGITLTYNDYRGDTVGGKYTEWYKKVGLQMEAYIGIWSILDIPKKKKDRGRKLEKVYIVPAFDKTASFAITNDTMQIAIHQVYFDIAEIWARWARQQLSMYQDTMKGYGSLLLMYSTVIKDTKAGRQQMNSVYAEEVIINKKEGAFEKWRKFVNDQLNKTTLWATKPEDCYRFIVRKAIDKDYKQSPVVVGVSPD</sequence>
<dbReference type="Proteomes" id="UP000468388">
    <property type="component" value="Unassembled WGS sequence"/>
</dbReference>
<dbReference type="EMBL" id="WRXO01000001">
    <property type="protein sequence ID" value="MVT39152.1"/>
    <property type="molecule type" value="Genomic_DNA"/>
</dbReference>
<organism evidence="2 3">
    <name type="scientific">Chitinophaga oryziterrae</name>
    <dbReference type="NCBI Taxonomy" id="1031224"/>
    <lineage>
        <taxon>Bacteria</taxon>
        <taxon>Pseudomonadati</taxon>
        <taxon>Bacteroidota</taxon>
        <taxon>Chitinophagia</taxon>
        <taxon>Chitinophagales</taxon>
        <taxon>Chitinophagaceae</taxon>
        <taxon>Chitinophaga</taxon>
    </lineage>
</organism>
<feature type="signal peptide" evidence="1">
    <location>
        <begin position="1"/>
        <end position="19"/>
    </location>
</feature>
<reference evidence="2 3" key="1">
    <citation type="submission" date="2019-12" db="EMBL/GenBank/DDBJ databases">
        <title>The draft genomic sequence of strain Chitinophaga oryziterrae JCM 16595.</title>
        <authorList>
            <person name="Zhang X."/>
        </authorList>
    </citation>
    <scope>NUCLEOTIDE SEQUENCE [LARGE SCALE GENOMIC DNA]</scope>
    <source>
        <strain evidence="2 3">JCM 16595</strain>
    </source>
</reference>
<protein>
    <submittedName>
        <fullName evidence="2">Uncharacterized protein</fullName>
    </submittedName>
</protein>
<feature type="chain" id="PRO_5026938059" evidence="1">
    <location>
        <begin position="20"/>
        <end position="229"/>
    </location>
</feature>
<dbReference type="RefSeq" id="WP_157297854.1">
    <property type="nucleotide sequence ID" value="NZ_BAAAZB010000005.1"/>
</dbReference>
<keyword evidence="3" id="KW-1185">Reference proteome</keyword>
<evidence type="ECO:0000256" key="1">
    <source>
        <dbReference type="SAM" id="SignalP"/>
    </source>
</evidence>
<gene>
    <name evidence="2" type="ORF">GO495_01035</name>
</gene>
<name>A0A6N8J4R2_9BACT</name>
<proteinExistence type="predicted"/>
<evidence type="ECO:0000313" key="2">
    <source>
        <dbReference type="EMBL" id="MVT39152.1"/>
    </source>
</evidence>
<dbReference type="AlphaFoldDB" id="A0A6N8J4R2"/>
<dbReference type="OrthoDB" id="1100868at2"/>
<evidence type="ECO:0000313" key="3">
    <source>
        <dbReference type="Proteomes" id="UP000468388"/>
    </source>
</evidence>
<accession>A0A6N8J4R2</accession>
<keyword evidence="1" id="KW-0732">Signal</keyword>
<comment type="caution">
    <text evidence="2">The sequence shown here is derived from an EMBL/GenBank/DDBJ whole genome shotgun (WGS) entry which is preliminary data.</text>
</comment>